<dbReference type="EMBL" id="JAACJS010000015">
    <property type="protein sequence ID" value="NCI50832.1"/>
    <property type="molecule type" value="Genomic_DNA"/>
</dbReference>
<dbReference type="RefSeq" id="WP_161819139.1">
    <property type="nucleotide sequence ID" value="NZ_JAACJS010000015.1"/>
</dbReference>
<dbReference type="Pfam" id="PF01541">
    <property type="entry name" value="GIY-YIG"/>
    <property type="match status" value="1"/>
</dbReference>
<sequence length="91" mass="10621">MAFYVYIIQSDDDKSFYKGFSEDPLKRLVQHNNGESFFTSFKGPWKLVYVERCLSKTEALKREKNLKKASLERIQALIAHPKNIVSDFTKS</sequence>
<dbReference type="InterPro" id="IPR035901">
    <property type="entry name" value="GIY-YIG_endonuc_sf"/>
</dbReference>
<gene>
    <name evidence="3" type="ORF">GWC95_12910</name>
</gene>
<dbReference type="InterPro" id="IPR000305">
    <property type="entry name" value="GIY-YIG_endonuc"/>
</dbReference>
<evidence type="ECO:0000313" key="3">
    <source>
        <dbReference type="EMBL" id="NCI50832.1"/>
    </source>
</evidence>
<dbReference type="PROSITE" id="PS50164">
    <property type="entry name" value="GIY_YIG"/>
    <property type="match status" value="1"/>
</dbReference>
<dbReference type="InterPro" id="IPR050190">
    <property type="entry name" value="UPF0213_domain"/>
</dbReference>
<dbReference type="PANTHER" id="PTHR34477:SF1">
    <property type="entry name" value="UPF0213 PROTEIN YHBQ"/>
    <property type="match status" value="1"/>
</dbReference>
<accession>A0ABW9ZYM6</accession>
<protein>
    <submittedName>
        <fullName evidence="3">GIY-YIG nuclease family protein</fullName>
    </submittedName>
</protein>
<dbReference type="Proteomes" id="UP000753802">
    <property type="component" value="Unassembled WGS sequence"/>
</dbReference>
<dbReference type="PANTHER" id="PTHR34477">
    <property type="entry name" value="UPF0213 PROTEIN YHBQ"/>
    <property type="match status" value="1"/>
</dbReference>
<keyword evidence="4" id="KW-1185">Reference proteome</keyword>
<evidence type="ECO:0000256" key="1">
    <source>
        <dbReference type="ARBA" id="ARBA00007435"/>
    </source>
</evidence>
<organism evidence="3 4">
    <name type="scientific">Sediminibacterium roseum</name>
    <dbReference type="NCBI Taxonomy" id="1978412"/>
    <lineage>
        <taxon>Bacteria</taxon>
        <taxon>Pseudomonadati</taxon>
        <taxon>Bacteroidota</taxon>
        <taxon>Chitinophagia</taxon>
        <taxon>Chitinophagales</taxon>
        <taxon>Chitinophagaceae</taxon>
        <taxon>Sediminibacterium</taxon>
    </lineage>
</organism>
<proteinExistence type="inferred from homology"/>
<dbReference type="CDD" id="cd10449">
    <property type="entry name" value="GIY-YIG_SLX1_like"/>
    <property type="match status" value="1"/>
</dbReference>
<evidence type="ECO:0000313" key="4">
    <source>
        <dbReference type="Proteomes" id="UP000753802"/>
    </source>
</evidence>
<feature type="domain" description="GIY-YIG" evidence="2">
    <location>
        <begin position="1"/>
        <end position="76"/>
    </location>
</feature>
<comment type="caution">
    <text evidence="3">The sequence shown here is derived from an EMBL/GenBank/DDBJ whole genome shotgun (WGS) entry which is preliminary data.</text>
</comment>
<comment type="similarity">
    <text evidence="1">Belongs to the UPF0213 family.</text>
</comment>
<evidence type="ECO:0000259" key="2">
    <source>
        <dbReference type="PROSITE" id="PS50164"/>
    </source>
</evidence>
<reference evidence="3 4" key="1">
    <citation type="submission" date="2020-01" db="EMBL/GenBank/DDBJ databases">
        <title>Genome analysis.</title>
        <authorList>
            <person name="Wu S."/>
            <person name="Wang G."/>
        </authorList>
    </citation>
    <scope>NUCLEOTIDE SEQUENCE [LARGE SCALE GENOMIC DNA]</scope>
    <source>
        <strain evidence="3 4">SYL130</strain>
    </source>
</reference>
<dbReference type="SUPFAM" id="SSF82771">
    <property type="entry name" value="GIY-YIG endonuclease"/>
    <property type="match status" value="1"/>
</dbReference>
<dbReference type="Gene3D" id="3.40.1440.10">
    <property type="entry name" value="GIY-YIG endonuclease"/>
    <property type="match status" value="1"/>
</dbReference>
<name>A0ABW9ZYM6_9BACT</name>